<dbReference type="EMBL" id="CATQJA010001516">
    <property type="protein sequence ID" value="CAJ0567594.1"/>
    <property type="molecule type" value="Genomic_DNA"/>
</dbReference>
<keyword evidence="1" id="KW-0732">Signal</keyword>
<gene>
    <name evidence="2" type="ORF">MSPICULIGERA_LOCUS6142</name>
</gene>
<feature type="signal peptide" evidence="1">
    <location>
        <begin position="1"/>
        <end position="16"/>
    </location>
</feature>
<comment type="caution">
    <text evidence="2">The sequence shown here is derived from an EMBL/GenBank/DDBJ whole genome shotgun (WGS) entry which is preliminary data.</text>
</comment>
<feature type="non-terminal residue" evidence="2">
    <location>
        <position position="1"/>
    </location>
</feature>
<dbReference type="AlphaFoldDB" id="A0AA36FUE7"/>
<name>A0AA36FUE7_9BILA</name>
<evidence type="ECO:0000313" key="2">
    <source>
        <dbReference type="EMBL" id="CAJ0567594.1"/>
    </source>
</evidence>
<evidence type="ECO:0000256" key="1">
    <source>
        <dbReference type="SAM" id="SignalP"/>
    </source>
</evidence>
<evidence type="ECO:0000313" key="3">
    <source>
        <dbReference type="Proteomes" id="UP001177023"/>
    </source>
</evidence>
<protein>
    <submittedName>
        <fullName evidence="2">Uncharacterized protein</fullName>
    </submittedName>
</protein>
<accession>A0AA36FUE7</accession>
<feature type="chain" id="PRO_5041391451" evidence="1">
    <location>
        <begin position="17"/>
        <end position="96"/>
    </location>
</feature>
<proteinExistence type="predicted"/>
<reference evidence="2" key="1">
    <citation type="submission" date="2023-06" db="EMBL/GenBank/DDBJ databases">
        <authorList>
            <person name="Delattre M."/>
        </authorList>
    </citation>
    <scope>NUCLEOTIDE SEQUENCE</scope>
    <source>
        <strain evidence="2">AF72</strain>
    </source>
</reference>
<sequence length="96" mass="11287">MRYAFLLLALATVSWAAVCRHDGDCDRRVKRDIFKKRTGDFVDDGPVLKRQGRQVEHDSEPIRNLKRPGWCQYDSDCGFDWKCIKKRCHYMPPKGK</sequence>
<keyword evidence="3" id="KW-1185">Reference proteome</keyword>
<dbReference type="Proteomes" id="UP001177023">
    <property type="component" value="Unassembled WGS sequence"/>
</dbReference>
<organism evidence="2 3">
    <name type="scientific">Mesorhabditis spiculigera</name>
    <dbReference type="NCBI Taxonomy" id="96644"/>
    <lineage>
        <taxon>Eukaryota</taxon>
        <taxon>Metazoa</taxon>
        <taxon>Ecdysozoa</taxon>
        <taxon>Nematoda</taxon>
        <taxon>Chromadorea</taxon>
        <taxon>Rhabditida</taxon>
        <taxon>Rhabditina</taxon>
        <taxon>Rhabditomorpha</taxon>
        <taxon>Rhabditoidea</taxon>
        <taxon>Rhabditidae</taxon>
        <taxon>Mesorhabditinae</taxon>
        <taxon>Mesorhabditis</taxon>
    </lineage>
</organism>